<name>A0A8S5P7Y1_9CAUD</name>
<sequence length="71" mass="7158">MGNGGGAVVLSNQDGCCGGIAAEIGAKDMPPACFLNAPTCDNPLRHGLRRDTSPYTGEAWGKAVPELGTGI</sequence>
<dbReference type="EMBL" id="BK015360">
    <property type="protein sequence ID" value="DAE03206.1"/>
    <property type="molecule type" value="Genomic_DNA"/>
</dbReference>
<evidence type="ECO:0000313" key="1">
    <source>
        <dbReference type="EMBL" id="DAE03206.1"/>
    </source>
</evidence>
<reference evidence="1" key="1">
    <citation type="journal article" date="2021" name="Proc. Natl. Acad. Sci. U.S.A.">
        <title>A Catalog of Tens of Thousands of Viruses from Human Metagenomes Reveals Hidden Associations with Chronic Diseases.</title>
        <authorList>
            <person name="Tisza M.J."/>
            <person name="Buck C.B."/>
        </authorList>
    </citation>
    <scope>NUCLEOTIDE SEQUENCE</scope>
    <source>
        <strain evidence="1">Ct2kB26</strain>
    </source>
</reference>
<organism evidence="1">
    <name type="scientific">Siphoviridae sp. ct2kB26</name>
    <dbReference type="NCBI Taxonomy" id="2825317"/>
    <lineage>
        <taxon>Viruses</taxon>
        <taxon>Duplodnaviria</taxon>
        <taxon>Heunggongvirae</taxon>
        <taxon>Uroviricota</taxon>
        <taxon>Caudoviricetes</taxon>
    </lineage>
</organism>
<proteinExistence type="predicted"/>
<accession>A0A8S5P7Y1</accession>
<protein>
    <submittedName>
        <fullName evidence="1">Uncharacterized protein</fullName>
    </submittedName>
</protein>